<proteinExistence type="predicted"/>
<organism evidence="1 2">
    <name type="scientific">Simiduia agarivorans (strain DSM 21679 / JCM 13881 / BCRC 17597 / SA1)</name>
    <dbReference type="NCBI Taxonomy" id="1117647"/>
    <lineage>
        <taxon>Bacteria</taxon>
        <taxon>Pseudomonadati</taxon>
        <taxon>Pseudomonadota</taxon>
        <taxon>Gammaproteobacteria</taxon>
        <taxon>Cellvibrionales</taxon>
        <taxon>Cellvibrionaceae</taxon>
        <taxon>Simiduia</taxon>
    </lineage>
</organism>
<accession>K4L2L8</accession>
<reference evidence="1 2" key="1">
    <citation type="journal article" date="2013" name="Genome Announc.">
        <title>Complete genome sequence of Simiduia agarivorans SA1(T), a marine bacterium able to degrade a variety of polysaccharides.</title>
        <authorList>
            <person name="Lin S.Y."/>
            <person name="Shieh W.Y."/>
            <person name="Chen J.S."/>
            <person name="Tang S.L."/>
        </authorList>
    </citation>
    <scope>NUCLEOTIDE SEQUENCE [LARGE SCALE GENOMIC DNA]</scope>
    <source>
        <strain evidence="2">DSM 21679 / JCM 13881 / BCRC 17597 / SA1</strain>
    </source>
</reference>
<dbReference type="OrthoDB" id="2555274at2"/>
<dbReference type="Gene3D" id="3.20.20.150">
    <property type="entry name" value="Divalent-metal-dependent TIM barrel enzymes"/>
    <property type="match status" value="1"/>
</dbReference>
<evidence type="ECO:0000313" key="2">
    <source>
        <dbReference type="Proteomes" id="UP000000466"/>
    </source>
</evidence>
<dbReference type="eggNOG" id="COG1082">
    <property type="taxonomic scope" value="Bacteria"/>
</dbReference>
<dbReference type="Proteomes" id="UP000000466">
    <property type="component" value="Chromosome"/>
</dbReference>
<dbReference type="HOGENOM" id="CLU_073994_0_0_6"/>
<sequence length="274" mass="30860">MELLFLCPLWGSEQLPFTEFVANAKAAGYDGVEVAFPTDRKVCREWVAAIRDHDLCFVAQHWDTLTADYDKHGPVYLDRLSQLAETEPLFINSHSGRDHFSFIQNQALLASADGLSRRLGLPIYHETHRGRFNFAAHVTLQYLKALPDLKITADFSHWCCVAESLLADQPEALTLAIARSYHVHCRVGHSQGSQVTSLALPEYADALEQHLQWWAAITASARARGQKQLTFTSEFGPAPYMLNDPETGQPIADQWAMNVQVMQLVRERVQKIAE</sequence>
<dbReference type="InterPro" id="IPR036237">
    <property type="entry name" value="Xyl_isomerase-like_sf"/>
</dbReference>
<dbReference type="GO" id="GO:0016853">
    <property type="term" value="F:isomerase activity"/>
    <property type="evidence" value="ECO:0007669"/>
    <property type="project" value="UniProtKB-KW"/>
</dbReference>
<keyword evidence="1" id="KW-0413">Isomerase</keyword>
<evidence type="ECO:0000313" key="1">
    <source>
        <dbReference type="EMBL" id="AFV00443.1"/>
    </source>
</evidence>
<dbReference type="AlphaFoldDB" id="K4L2L8"/>
<protein>
    <submittedName>
        <fullName evidence="1">Xylose isomerase</fullName>
    </submittedName>
</protein>
<dbReference type="KEGG" id="saga:M5M_16560"/>
<dbReference type="STRING" id="1117647.M5M_16560"/>
<keyword evidence="2" id="KW-1185">Reference proteome</keyword>
<dbReference type="SUPFAM" id="SSF51658">
    <property type="entry name" value="Xylose isomerase-like"/>
    <property type="match status" value="1"/>
</dbReference>
<name>K4L2L8_SIMAS</name>
<dbReference type="EMBL" id="CP003746">
    <property type="protein sequence ID" value="AFV00443.1"/>
    <property type="molecule type" value="Genomic_DNA"/>
</dbReference>
<gene>
    <name evidence="1" type="ordered locus">M5M_16560</name>
</gene>
<dbReference type="RefSeq" id="WP_015048595.1">
    <property type="nucleotide sequence ID" value="NC_018868.3"/>
</dbReference>